<feature type="region of interest" description="Disordered" evidence="1">
    <location>
        <begin position="310"/>
        <end position="341"/>
    </location>
</feature>
<sequence length="394" mass="42282">MEADHLITKQHHRSLVKTLTVLGAFLLVGGGLTGCGSDASTKTSEDNQSQSSSVVKHSHHKSNASSSSQAASSQSSSSTAKRQSQSSDAAILKRLVSYTDNESAGPNQNYYWSNGHARITGFSGMHAGSYHFAGDSLGRSATAKAVLTYSEYKSSQGSRQGDPLEPPAWPASNPIVAISFSLTGRTYHGYLYNRSHSIADSLLGWKSYTSAYNFTTGTRPQNVGADQDGGMRYAEEMAEGYWEDHPNTSHTIDYETTPLYEGSEDIPRGSVVDIKSSDGVLNSEIVVINSVEGIKINYNSGTSNAKTYETSSRAAYSSSATRSSTTTSNTQHSTAGGTKQGQWTVAGNGMVYVSDSNKYYTKVTNPQNYQYMSRSKAIAAGDTQASRGNEYARP</sequence>
<dbReference type="Proteomes" id="UP000051845">
    <property type="component" value="Unassembled WGS sequence"/>
</dbReference>
<evidence type="ECO:0000313" key="2">
    <source>
        <dbReference type="EMBL" id="KRM74843.1"/>
    </source>
</evidence>
<accession>A0A0R2BEC4</accession>
<dbReference type="Gene3D" id="3.40.570.10">
    <property type="entry name" value="Extracellular Endonuclease, subunit A"/>
    <property type="match status" value="1"/>
</dbReference>
<feature type="compositionally biased region" description="Low complexity" evidence="1">
    <location>
        <begin position="310"/>
        <end position="335"/>
    </location>
</feature>
<organism evidence="2 3">
    <name type="scientific">Secundilactobacillus collinoides DSM 20515 = JCM 1123</name>
    <dbReference type="NCBI Taxonomy" id="1423733"/>
    <lineage>
        <taxon>Bacteria</taxon>
        <taxon>Bacillati</taxon>
        <taxon>Bacillota</taxon>
        <taxon>Bacilli</taxon>
        <taxon>Lactobacillales</taxon>
        <taxon>Lactobacillaceae</taxon>
        <taxon>Secundilactobacillus</taxon>
    </lineage>
</organism>
<dbReference type="InterPro" id="IPR044929">
    <property type="entry name" value="DNA/RNA_non-sp_Endonuclease_sf"/>
</dbReference>
<evidence type="ECO:0000313" key="3">
    <source>
        <dbReference type="Proteomes" id="UP000051845"/>
    </source>
</evidence>
<gene>
    <name evidence="2" type="ORF">FC82_GL002786</name>
</gene>
<proteinExistence type="predicted"/>
<dbReference type="STRING" id="33960.TY91_10060"/>
<reference evidence="2 3" key="1">
    <citation type="journal article" date="2015" name="Genome Announc.">
        <title>Expanding the biotechnology potential of lactobacilli through comparative genomics of 213 strains and associated genera.</title>
        <authorList>
            <person name="Sun Z."/>
            <person name="Harris H.M."/>
            <person name="McCann A."/>
            <person name="Guo C."/>
            <person name="Argimon S."/>
            <person name="Zhang W."/>
            <person name="Yang X."/>
            <person name="Jeffery I.B."/>
            <person name="Cooney J.C."/>
            <person name="Kagawa T.F."/>
            <person name="Liu W."/>
            <person name="Song Y."/>
            <person name="Salvetti E."/>
            <person name="Wrobel A."/>
            <person name="Rasinkangas P."/>
            <person name="Parkhill J."/>
            <person name="Rea M.C."/>
            <person name="O'Sullivan O."/>
            <person name="Ritari J."/>
            <person name="Douillard F.P."/>
            <person name="Paul Ross R."/>
            <person name="Yang R."/>
            <person name="Briner A.E."/>
            <person name="Felis G.E."/>
            <person name="de Vos W.M."/>
            <person name="Barrangou R."/>
            <person name="Klaenhammer T.R."/>
            <person name="Caufield P.W."/>
            <person name="Cui Y."/>
            <person name="Zhang H."/>
            <person name="O'Toole P.W."/>
        </authorList>
    </citation>
    <scope>NUCLEOTIDE SEQUENCE [LARGE SCALE GENOMIC DNA]</scope>
    <source>
        <strain evidence="2 3">DSM 20515</strain>
    </source>
</reference>
<dbReference type="PATRIC" id="fig|1423733.4.peg.2911"/>
<protein>
    <submittedName>
        <fullName evidence="2">Prophage Lp1 protein 2</fullName>
    </submittedName>
</protein>
<evidence type="ECO:0000256" key="1">
    <source>
        <dbReference type="SAM" id="MobiDB-lite"/>
    </source>
</evidence>
<feature type="region of interest" description="Disordered" evidence="1">
    <location>
        <begin position="37"/>
        <end position="88"/>
    </location>
</feature>
<dbReference type="EMBL" id="AYYR01000067">
    <property type="protein sequence ID" value="KRM74843.1"/>
    <property type="molecule type" value="Genomic_DNA"/>
</dbReference>
<name>A0A0R2BEC4_SECCO</name>
<feature type="compositionally biased region" description="Low complexity" evidence="1">
    <location>
        <begin position="63"/>
        <end position="87"/>
    </location>
</feature>
<comment type="caution">
    <text evidence="2">The sequence shown here is derived from an EMBL/GenBank/DDBJ whole genome shotgun (WGS) entry which is preliminary data.</text>
</comment>
<dbReference type="AlphaFoldDB" id="A0A0R2BEC4"/>